<evidence type="ECO:0000313" key="1">
    <source>
        <dbReference type="EMBL" id="KAG5443390.1"/>
    </source>
</evidence>
<evidence type="ECO:0000313" key="2">
    <source>
        <dbReference type="Proteomes" id="UP000286415"/>
    </source>
</evidence>
<keyword evidence="2" id="KW-1185">Reference proteome</keyword>
<name>A0A8T1M2M7_CLOSI</name>
<dbReference type="Proteomes" id="UP000286415">
    <property type="component" value="Unassembled WGS sequence"/>
</dbReference>
<organism evidence="1 2">
    <name type="scientific">Clonorchis sinensis</name>
    <name type="common">Chinese liver fluke</name>
    <dbReference type="NCBI Taxonomy" id="79923"/>
    <lineage>
        <taxon>Eukaryota</taxon>
        <taxon>Metazoa</taxon>
        <taxon>Spiralia</taxon>
        <taxon>Lophotrochozoa</taxon>
        <taxon>Platyhelminthes</taxon>
        <taxon>Trematoda</taxon>
        <taxon>Digenea</taxon>
        <taxon>Opisthorchiida</taxon>
        <taxon>Opisthorchiata</taxon>
        <taxon>Opisthorchiidae</taxon>
        <taxon>Clonorchis</taxon>
    </lineage>
</organism>
<comment type="caution">
    <text evidence="1">The sequence shown here is derived from an EMBL/GenBank/DDBJ whole genome shotgun (WGS) entry which is preliminary data.</text>
</comment>
<dbReference type="AlphaFoldDB" id="A0A8T1M2M7"/>
<sequence length="52" mass="5822">MELLVSPIEEQLISVKVKETNLASHRDPPELYKMQETQEIGVLESTPPASKS</sequence>
<dbReference type="EMBL" id="NIRI02000056">
    <property type="protein sequence ID" value="KAG5443390.1"/>
    <property type="molecule type" value="Genomic_DNA"/>
</dbReference>
<reference evidence="1 2" key="1">
    <citation type="journal article" date="2018" name="Biotechnol. Adv.">
        <title>Improved genomic resources and new bioinformatic workflow for the carcinogenic parasite Clonorchis sinensis: Biotechnological implications.</title>
        <authorList>
            <person name="Wang D."/>
            <person name="Korhonen P.K."/>
            <person name="Gasser R.B."/>
            <person name="Young N.D."/>
        </authorList>
    </citation>
    <scope>NUCLEOTIDE SEQUENCE [LARGE SCALE GENOMIC DNA]</scope>
    <source>
        <strain evidence="1">Cs-k2</strain>
    </source>
</reference>
<accession>A0A8T1M2M7</accession>
<gene>
    <name evidence="1" type="ORF">CSKR_202789</name>
</gene>
<protein>
    <submittedName>
        <fullName evidence="1">Uncharacterized protein</fullName>
    </submittedName>
</protein>
<proteinExistence type="predicted"/>
<reference evidence="1 2" key="2">
    <citation type="journal article" date="2021" name="Genomics">
        <title>High-quality reference genome for Clonorchis sinensis.</title>
        <authorList>
            <person name="Young N.D."/>
            <person name="Stroehlein A.J."/>
            <person name="Kinkar L."/>
            <person name="Wang T."/>
            <person name="Sohn W.M."/>
            <person name="Chang B.C.H."/>
            <person name="Kaur P."/>
            <person name="Weisz D."/>
            <person name="Dudchenko O."/>
            <person name="Aiden E.L."/>
            <person name="Korhonen P.K."/>
            <person name="Gasser R.B."/>
        </authorList>
    </citation>
    <scope>NUCLEOTIDE SEQUENCE [LARGE SCALE GENOMIC DNA]</scope>
    <source>
        <strain evidence="1">Cs-k2</strain>
    </source>
</reference>